<keyword evidence="2" id="KW-1185">Reference proteome</keyword>
<name>A0ABT5T6T2_9RHOB</name>
<evidence type="ECO:0000313" key="1">
    <source>
        <dbReference type="EMBL" id="MDD7970111.1"/>
    </source>
</evidence>
<protein>
    <submittedName>
        <fullName evidence="1">Uncharacterized protein</fullName>
    </submittedName>
</protein>
<dbReference type="RefSeq" id="WP_274350675.1">
    <property type="nucleotide sequence ID" value="NZ_JAQZSM010000002.1"/>
</dbReference>
<gene>
    <name evidence="1" type="ORF">PUT78_03280</name>
</gene>
<dbReference type="EMBL" id="JAQZSM010000002">
    <property type="protein sequence ID" value="MDD7970111.1"/>
    <property type="molecule type" value="Genomic_DNA"/>
</dbReference>
<comment type="caution">
    <text evidence="1">The sequence shown here is derived from an EMBL/GenBank/DDBJ whole genome shotgun (WGS) entry which is preliminary data.</text>
</comment>
<evidence type="ECO:0000313" key="2">
    <source>
        <dbReference type="Proteomes" id="UP001431784"/>
    </source>
</evidence>
<proteinExistence type="predicted"/>
<accession>A0ABT5T6T2</accession>
<dbReference type="Proteomes" id="UP001431784">
    <property type="component" value="Unassembled WGS sequence"/>
</dbReference>
<reference evidence="1" key="1">
    <citation type="submission" date="2023-02" db="EMBL/GenBank/DDBJ databases">
        <title>Description of Roseinatronobacter alkalisoli sp. nov., an alkaliphilic bacerium isolated from soda soil.</title>
        <authorList>
            <person name="Wei W."/>
        </authorList>
    </citation>
    <scope>NUCLEOTIDE SEQUENCE</scope>
    <source>
        <strain evidence="1">HJB301</strain>
    </source>
</reference>
<organism evidence="1 2">
    <name type="scientific">Roseinatronobacter alkalisoli</name>
    <dbReference type="NCBI Taxonomy" id="3028235"/>
    <lineage>
        <taxon>Bacteria</taxon>
        <taxon>Pseudomonadati</taxon>
        <taxon>Pseudomonadota</taxon>
        <taxon>Alphaproteobacteria</taxon>
        <taxon>Rhodobacterales</taxon>
        <taxon>Paracoccaceae</taxon>
        <taxon>Roseinatronobacter</taxon>
    </lineage>
</organism>
<sequence>MRHLVRLILVLAVLSGLAVVAYAYFGDMSAEQRSFESPVTLDVN</sequence>